<organism evidence="2 3">
    <name type="scientific">Denitrificimonas halotolerans</name>
    <dbReference type="NCBI Taxonomy" id="3098930"/>
    <lineage>
        <taxon>Bacteria</taxon>
        <taxon>Pseudomonadati</taxon>
        <taxon>Pseudomonadota</taxon>
        <taxon>Gammaproteobacteria</taxon>
        <taxon>Pseudomonadales</taxon>
        <taxon>Pseudomonadaceae</taxon>
        <taxon>Denitrificimonas</taxon>
    </lineage>
</organism>
<comment type="caution">
    <text evidence="2">The sequence shown here is derived from an EMBL/GenBank/DDBJ whole genome shotgun (WGS) entry which is preliminary data.</text>
</comment>
<proteinExistence type="predicted"/>
<keyword evidence="3" id="KW-1185">Reference proteome</keyword>
<keyword evidence="1" id="KW-0732">Signal</keyword>
<dbReference type="Pfam" id="PF07511">
    <property type="entry name" value="DUF1525"/>
    <property type="match status" value="1"/>
</dbReference>
<accession>A0ABU5GNV1</accession>
<name>A0ABU5GNV1_9GAMM</name>
<reference evidence="2 3" key="1">
    <citation type="submission" date="2023-12" db="EMBL/GenBank/DDBJ databases">
        <title>Denitrificimonas halotolerans sp. nov.,a novel species isolated from landfill leachate.</title>
        <authorList>
            <person name="Wang S."/>
        </authorList>
    </citation>
    <scope>NUCLEOTIDE SEQUENCE [LARGE SCALE GENOMIC DNA]</scope>
    <source>
        <strain evidence="2 3">JX-1</strain>
    </source>
</reference>
<dbReference type="Proteomes" id="UP001294570">
    <property type="component" value="Unassembled WGS sequence"/>
</dbReference>
<evidence type="ECO:0000313" key="3">
    <source>
        <dbReference type="Proteomes" id="UP001294570"/>
    </source>
</evidence>
<protein>
    <submittedName>
        <fullName evidence="2">DUF1525 domain-containing protein</fullName>
    </submittedName>
</protein>
<sequence>MSIRNLMCNVLTCVAMLIGTFAYAADKPDMQVLLFTDRSNEFTDDGGYPVIYLDEVLRIEEELTQAISHFDLSENMKSEDFEAVRNQLSRVMDEQALLDAYAGLSLAWSLNVTHIPAIVTRLQGERSLVSYGEYDVPHSLVRIRN</sequence>
<evidence type="ECO:0000256" key="1">
    <source>
        <dbReference type="SAM" id="SignalP"/>
    </source>
</evidence>
<dbReference type="RefSeq" id="WP_321552626.1">
    <property type="nucleotide sequence ID" value="NZ_JAXIVU010000002.1"/>
</dbReference>
<feature type="chain" id="PRO_5045647495" evidence="1">
    <location>
        <begin position="25"/>
        <end position="145"/>
    </location>
</feature>
<gene>
    <name evidence="2" type="ORF">TOI97_02915</name>
</gene>
<feature type="signal peptide" evidence="1">
    <location>
        <begin position="1"/>
        <end position="24"/>
    </location>
</feature>
<evidence type="ECO:0000313" key="2">
    <source>
        <dbReference type="EMBL" id="MDY7218534.1"/>
    </source>
</evidence>
<dbReference type="InterPro" id="IPR011090">
    <property type="entry name" value="Integr_conj_element_PFL4709"/>
</dbReference>
<dbReference type="EMBL" id="JAXIVU010000002">
    <property type="protein sequence ID" value="MDY7218534.1"/>
    <property type="molecule type" value="Genomic_DNA"/>
</dbReference>